<dbReference type="GO" id="GO:0061630">
    <property type="term" value="F:ubiquitin protein ligase activity"/>
    <property type="evidence" value="ECO:0000318"/>
    <property type="project" value="GO_Central"/>
</dbReference>
<dbReference type="AlphaFoldDB" id="Q0URI7"/>
<dbReference type="PANTHER" id="PTHR22765">
    <property type="entry name" value="RING FINGER AND PROTEASE ASSOCIATED DOMAIN-CONTAINING"/>
    <property type="match status" value="1"/>
</dbReference>
<keyword evidence="1" id="KW-0863">Zinc-finger</keyword>
<name>Q0URI7_PHANO</name>
<keyword evidence="1" id="KW-0479">Metal-binding</keyword>
<proteinExistence type="predicted"/>
<dbReference type="RefSeq" id="XP_001796026.1">
    <property type="nucleotide sequence ID" value="XM_001795974.1"/>
</dbReference>
<dbReference type="PANTHER" id="PTHR22765:SF416">
    <property type="entry name" value="E3 UBIQUITIN-PROTEIN LIGASE GODZILLA"/>
    <property type="match status" value="1"/>
</dbReference>
<dbReference type="GO" id="GO:0005737">
    <property type="term" value="C:cytoplasm"/>
    <property type="evidence" value="ECO:0000318"/>
    <property type="project" value="GO_Central"/>
</dbReference>
<evidence type="ECO:0000259" key="3">
    <source>
        <dbReference type="PROSITE" id="PS50089"/>
    </source>
</evidence>
<feature type="domain" description="RING-type" evidence="3">
    <location>
        <begin position="313"/>
        <end position="361"/>
    </location>
</feature>
<dbReference type="PROSITE" id="PS50089">
    <property type="entry name" value="ZF_RING_2"/>
    <property type="match status" value="1"/>
</dbReference>
<dbReference type="VEuPathDB" id="FungiDB:JI435_056270"/>
<accession>Q0URI7</accession>
<feature type="region of interest" description="Disordered" evidence="2">
    <location>
        <begin position="505"/>
        <end position="545"/>
    </location>
</feature>
<dbReference type="GO" id="GO:0006511">
    <property type="term" value="P:ubiquitin-dependent protein catabolic process"/>
    <property type="evidence" value="ECO:0000318"/>
    <property type="project" value="GO_Central"/>
</dbReference>
<dbReference type="InParanoid" id="Q0URI7"/>
<dbReference type="KEGG" id="pno:SNOG_05627"/>
<evidence type="ECO:0000313" key="4">
    <source>
        <dbReference type="EMBL" id="EAT86691.1"/>
    </source>
</evidence>
<evidence type="ECO:0000256" key="2">
    <source>
        <dbReference type="SAM" id="MobiDB-lite"/>
    </source>
</evidence>
<protein>
    <recommendedName>
        <fullName evidence="3">RING-type domain-containing protein</fullName>
    </recommendedName>
</protein>
<sequence length="650" mass="74196">MCCYPSGRDRRRLERGFWSEVERNALVLKTLDYKDIDFQQHKEDYEWGDYNSDSDARIDRRKFIPYTKRTEIHRMRVHFATHPDVEIYSNDPDIPDIQVHLISETVRKFSYASRSKSDDCYYITAYRDRLQESFAIAKLEMDLTSIDGTLPDSNAVCVHKHAEWLREAKNRRAIRVGMKILNDLRWANTSSMRHSMTLRTGDMASKRVWTDHALLYRNVLEKEVSKRCGCTTSDRDSPQVMILLHFPGSLLERLRDGTWIEYHTESISDRGVRLSQLAITLQSAQFKPKLHSLGFFRTTRVFLELKPIVGETCCICLDPYGPGHRAVRVHFRACMHTFGRSCLDSWLESGSPMSHCCPTCRKQWYTPSPDMDDIRQSVAGRLTATLTFLRSRVNRNRSAAAGVHNATDSVSGLPLGATAQEIMERISEDLARLENMDFENLGNSQYVQEQLRNLEVRFELLRQSMQDSQASRRTSSQFNVLGHPPRSFDDLIGIGPATNRFPVNFHRGRDSMGSLERPQSQRPGYQRNPSPPRYEARTRSSTNTTIRTLRPNFATETFPPEYDESGGLGQSNDALVQLQTFLDSYTVSSSAEEAPSNTAAAAGEASTSRRVQFNIRPSLQGISPDTRARMAQIPDTSGVQHRSSLIHYSL</sequence>
<dbReference type="Gene3D" id="3.30.40.10">
    <property type="entry name" value="Zinc/RING finger domain, C3HC4 (zinc finger)"/>
    <property type="match status" value="1"/>
</dbReference>
<gene>
    <name evidence="4" type="ORF">SNOG_05627</name>
</gene>
<reference evidence="5" key="1">
    <citation type="journal article" date="2007" name="Plant Cell">
        <title>Dothideomycete-plant interactions illuminated by genome sequencing and EST analysis of the wheat pathogen Stagonospora nodorum.</title>
        <authorList>
            <person name="Hane J.K."/>
            <person name="Lowe R.G."/>
            <person name="Solomon P.S."/>
            <person name="Tan K.C."/>
            <person name="Schoch C.L."/>
            <person name="Spatafora J.W."/>
            <person name="Crous P.W."/>
            <person name="Kodira C."/>
            <person name="Birren B.W."/>
            <person name="Galagan J.E."/>
            <person name="Torriani S.F."/>
            <person name="McDonald B.A."/>
            <person name="Oliver R.P."/>
        </authorList>
    </citation>
    <scope>NUCLEOTIDE SEQUENCE [LARGE SCALE GENOMIC DNA]</scope>
    <source>
        <strain evidence="5">SN15 / ATCC MYA-4574 / FGSC 10173</strain>
    </source>
</reference>
<dbReference type="Proteomes" id="UP000001055">
    <property type="component" value="Unassembled WGS sequence"/>
</dbReference>
<evidence type="ECO:0000256" key="1">
    <source>
        <dbReference type="PROSITE-ProRule" id="PRU00175"/>
    </source>
</evidence>
<organism evidence="4 5">
    <name type="scientific">Phaeosphaeria nodorum (strain SN15 / ATCC MYA-4574 / FGSC 10173)</name>
    <name type="common">Glume blotch fungus</name>
    <name type="synonym">Parastagonospora nodorum</name>
    <dbReference type="NCBI Taxonomy" id="321614"/>
    <lineage>
        <taxon>Eukaryota</taxon>
        <taxon>Fungi</taxon>
        <taxon>Dikarya</taxon>
        <taxon>Ascomycota</taxon>
        <taxon>Pezizomycotina</taxon>
        <taxon>Dothideomycetes</taxon>
        <taxon>Pleosporomycetidae</taxon>
        <taxon>Pleosporales</taxon>
        <taxon>Pleosporineae</taxon>
        <taxon>Phaeosphaeriaceae</taxon>
        <taxon>Parastagonospora</taxon>
    </lineage>
</organism>
<dbReference type="InterPro" id="IPR001841">
    <property type="entry name" value="Znf_RING"/>
</dbReference>
<dbReference type="GO" id="GO:0008270">
    <property type="term" value="F:zinc ion binding"/>
    <property type="evidence" value="ECO:0007669"/>
    <property type="project" value="UniProtKB-KW"/>
</dbReference>
<dbReference type="SUPFAM" id="SSF57850">
    <property type="entry name" value="RING/U-box"/>
    <property type="match status" value="1"/>
</dbReference>
<dbReference type="VEuPathDB" id="FungiDB:JI435_303940"/>
<dbReference type="InterPro" id="IPR051826">
    <property type="entry name" value="E3_ubiquitin-ligase_domain"/>
</dbReference>
<dbReference type="GeneID" id="5972903"/>
<feature type="region of interest" description="Disordered" evidence="2">
    <location>
        <begin position="589"/>
        <end position="609"/>
    </location>
</feature>
<dbReference type="Pfam" id="PF13639">
    <property type="entry name" value="zf-RING_2"/>
    <property type="match status" value="1"/>
</dbReference>
<dbReference type="EMBL" id="CH445332">
    <property type="protein sequence ID" value="EAT86691.1"/>
    <property type="molecule type" value="Genomic_DNA"/>
</dbReference>
<keyword evidence="1" id="KW-0862">Zinc</keyword>
<dbReference type="InterPro" id="IPR013083">
    <property type="entry name" value="Znf_RING/FYVE/PHD"/>
</dbReference>
<evidence type="ECO:0000313" key="5">
    <source>
        <dbReference type="Proteomes" id="UP000001055"/>
    </source>
</evidence>
<feature type="compositionally biased region" description="Low complexity" evidence="2">
    <location>
        <begin position="589"/>
        <end position="608"/>
    </location>
</feature>